<dbReference type="GO" id="GO:0033557">
    <property type="term" value="C:Slx1-Slx4 complex"/>
    <property type="evidence" value="ECO:0007669"/>
    <property type="project" value="TreeGrafter"/>
</dbReference>
<keyword evidence="9" id="KW-0234">DNA repair</keyword>
<dbReference type="GO" id="GO:0000724">
    <property type="term" value="P:double-strand break repair via homologous recombination"/>
    <property type="evidence" value="ECO:0007669"/>
    <property type="project" value="TreeGrafter"/>
</dbReference>
<proteinExistence type="predicted"/>
<evidence type="ECO:0000256" key="9">
    <source>
        <dbReference type="ARBA" id="ARBA00023204"/>
    </source>
</evidence>
<dbReference type="SMART" id="SM00465">
    <property type="entry name" value="GIYc"/>
    <property type="match status" value="1"/>
</dbReference>
<protein>
    <submittedName>
        <fullName evidence="12">AAEL004145-PA</fullName>
    </submittedName>
</protein>
<dbReference type="GO" id="GO:0008821">
    <property type="term" value="F:crossover junction DNA endonuclease activity"/>
    <property type="evidence" value="ECO:0007669"/>
    <property type="project" value="TreeGrafter"/>
</dbReference>
<dbReference type="Gene3D" id="3.40.1440.10">
    <property type="entry name" value="GIY-YIG endonuclease"/>
    <property type="match status" value="1"/>
</dbReference>
<evidence type="ECO:0000256" key="8">
    <source>
        <dbReference type="ARBA" id="ARBA00023172"/>
    </source>
</evidence>
<keyword evidence="7" id="KW-0862">Zinc</keyword>
<dbReference type="FunFam" id="3.40.1440.10:FF:000008">
    <property type="entry name" value="Structure-specific endonuclease subunit SLX1 homolog"/>
    <property type="match status" value="1"/>
</dbReference>
<dbReference type="CDD" id="cd10455">
    <property type="entry name" value="GIY-YIG_SLX1"/>
    <property type="match status" value="1"/>
</dbReference>
<dbReference type="AlphaFoldDB" id="Q17DJ0"/>
<dbReference type="EMBL" id="CH477293">
    <property type="protein sequence ID" value="EAT44512.1"/>
    <property type="molecule type" value="Genomic_DNA"/>
</dbReference>
<reference evidence="12" key="2">
    <citation type="journal article" date="2007" name="Science">
        <title>Genome sequence of Aedes aegypti, a major arbovirus vector.</title>
        <authorList>
            <person name="Nene V."/>
            <person name="Wortman J.R."/>
            <person name="Lawson D."/>
            <person name="Haas B."/>
            <person name="Kodira C."/>
            <person name="Tu Z.J."/>
            <person name="Loftus B."/>
            <person name="Xi Z."/>
            <person name="Megy K."/>
            <person name="Grabherr M."/>
            <person name="Ren Q."/>
            <person name="Zdobnov E.M."/>
            <person name="Lobo N.F."/>
            <person name="Campbell K.S."/>
            <person name="Brown S.E."/>
            <person name="Bonaldo M.F."/>
            <person name="Zhu J."/>
            <person name="Sinkins S.P."/>
            <person name="Hogenkamp D.G."/>
            <person name="Amedeo P."/>
            <person name="Arensburger P."/>
            <person name="Atkinson P.W."/>
            <person name="Bidwell S."/>
            <person name="Biedler J."/>
            <person name="Birney E."/>
            <person name="Bruggner R.V."/>
            <person name="Costas J."/>
            <person name="Coy M.R."/>
            <person name="Crabtree J."/>
            <person name="Crawford M."/>
            <person name="Debruyn B."/>
            <person name="Decaprio D."/>
            <person name="Eiglmeier K."/>
            <person name="Eisenstadt E."/>
            <person name="El-Dorry H."/>
            <person name="Gelbart W.M."/>
            <person name="Gomes S.L."/>
            <person name="Hammond M."/>
            <person name="Hannick L.I."/>
            <person name="Hogan J.R."/>
            <person name="Holmes M.H."/>
            <person name="Jaffe D."/>
            <person name="Johnston J.S."/>
            <person name="Kennedy R.C."/>
            <person name="Koo H."/>
            <person name="Kravitz S."/>
            <person name="Kriventseva E.V."/>
            <person name="Kulp D."/>
            <person name="Labutti K."/>
            <person name="Lee E."/>
            <person name="Li S."/>
            <person name="Lovin D.D."/>
            <person name="Mao C."/>
            <person name="Mauceli E."/>
            <person name="Menck C.F."/>
            <person name="Miller J.R."/>
            <person name="Montgomery P."/>
            <person name="Mori A."/>
            <person name="Nascimento A.L."/>
            <person name="Naveira H.F."/>
            <person name="Nusbaum C."/>
            <person name="O'leary S."/>
            <person name="Orvis J."/>
            <person name="Pertea M."/>
            <person name="Quesneville H."/>
            <person name="Reidenbach K.R."/>
            <person name="Rogers Y.H."/>
            <person name="Roth C.W."/>
            <person name="Schneider J.R."/>
            <person name="Schatz M."/>
            <person name="Shumway M."/>
            <person name="Stanke M."/>
            <person name="Stinson E.O."/>
            <person name="Tubio J.M."/>
            <person name="Vanzee J.P."/>
            <person name="Verjovski-Almeida S."/>
            <person name="Werner D."/>
            <person name="White O."/>
            <person name="Wyder S."/>
            <person name="Zeng Q."/>
            <person name="Zhao Q."/>
            <person name="Zhao Y."/>
            <person name="Hill C.A."/>
            <person name="Raikhel A.S."/>
            <person name="Soares M.B."/>
            <person name="Knudson D.L."/>
            <person name="Lee N.H."/>
            <person name="Galagan J."/>
            <person name="Salzberg S.L."/>
            <person name="Paulsen I.T."/>
            <person name="Dimopoulos G."/>
            <person name="Collins F.H."/>
            <person name="Birren B."/>
            <person name="Fraser-Liggett C.M."/>
            <person name="Severson D.W."/>
        </authorList>
    </citation>
    <scope>NUCLEOTIDE SEQUENCE [LARGE SCALE GENOMIC DNA]</scope>
    <source>
        <strain evidence="12">Liverpool</strain>
    </source>
</reference>
<dbReference type="PANTHER" id="PTHR20208:SF10">
    <property type="entry name" value="STRUCTURE-SPECIFIC ENDONUCLEASE SUBUNIT SLX1"/>
    <property type="match status" value="1"/>
</dbReference>
<dbReference type="STRING" id="7159.Q17DJ0"/>
<keyword evidence="3" id="KW-0255">Endonuclease</keyword>
<evidence type="ECO:0000256" key="5">
    <source>
        <dbReference type="ARBA" id="ARBA00022771"/>
    </source>
</evidence>
<dbReference type="Pfam" id="PF01541">
    <property type="entry name" value="GIY-YIG"/>
    <property type="match status" value="1"/>
</dbReference>
<dbReference type="PhylomeDB" id="Q17DJ0"/>
<name>Q17DJ0_AEDAE</name>
<gene>
    <name evidence="12" type="ORF">AaeL_AAEL004145</name>
</gene>
<dbReference type="OMA" id="RNCDICK"/>
<evidence type="ECO:0000256" key="7">
    <source>
        <dbReference type="ARBA" id="ARBA00022833"/>
    </source>
</evidence>
<dbReference type="SUPFAM" id="SSF82771">
    <property type="entry name" value="GIY-YIG endonuclease"/>
    <property type="match status" value="1"/>
</dbReference>
<keyword evidence="10" id="KW-0539">Nucleus</keyword>
<reference evidence="12" key="3">
    <citation type="submission" date="2012-09" db="EMBL/GenBank/DDBJ databases">
        <authorList>
            <consortium name="VectorBase"/>
        </authorList>
    </citation>
    <scope>NUCLEOTIDE SEQUENCE</scope>
    <source>
        <strain evidence="12">Liverpool</strain>
    </source>
</reference>
<evidence type="ECO:0000313" key="13">
    <source>
        <dbReference type="Proteomes" id="UP000682892"/>
    </source>
</evidence>
<dbReference type="GO" id="GO:0017108">
    <property type="term" value="F:5'-flap endonuclease activity"/>
    <property type="evidence" value="ECO:0007669"/>
    <property type="project" value="TreeGrafter"/>
</dbReference>
<evidence type="ECO:0000256" key="2">
    <source>
        <dbReference type="ARBA" id="ARBA00022723"/>
    </source>
</evidence>
<keyword evidence="6" id="KW-0378">Hydrolase</keyword>
<dbReference type="InterPro" id="IPR050381">
    <property type="entry name" value="SLX1_endonuclease"/>
</dbReference>
<accession>Q17DJ0</accession>
<feature type="domain" description="GIY-YIG" evidence="11">
    <location>
        <begin position="13"/>
        <end position="100"/>
    </location>
</feature>
<keyword evidence="1" id="KW-0540">Nuclease</keyword>
<evidence type="ECO:0000259" key="11">
    <source>
        <dbReference type="PROSITE" id="PS50164"/>
    </source>
</evidence>
<sequence length="175" mass="20580">MASQIPQVQEIEDFYGVYLLVSKSINPKFAGRTYIGYTVDPNRRIKQHNGGQDAGGAKRTSNRGPWVMVMIVHGFPNNISALRFEWAWQQPKVSRRLKQIPELQRKQRKESNFEYNFRILTEMLRIGPWNRLPLTVRWLADDFHREFEKCHFLAKVMMWRTIRNCTNVLAASAVQ</sequence>
<evidence type="ECO:0000256" key="6">
    <source>
        <dbReference type="ARBA" id="ARBA00022801"/>
    </source>
</evidence>
<dbReference type="Proteomes" id="UP000682892">
    <property type="component" value="Unassembled WGS sequence"/>
</dbReference>
<keyword evidence="2" id="KW-0479">Metal-binding</keyword>
<keyword evidence="8" id="KW-0233">DNA recombination</keyword>
<organism evidence="12 13">
    <name type="scientific">Aedes aegypti</name>
    <name type="common">Yellowfever mosquito</name>
    <name type="synonym">Culex aegypti</name>
    <dbReference type="NCBI Taxonomy" id="7159"/>
    <lineage>
        <taxon>Eukaryota</taxon>
        <taxon>Metazoa</taxon>
        <taxon>Ecdysozoa</taxon>
        <taxon>Arthropoda</taxon>
        <taxon>Hexapoda</taxon>
        <taxon>Insecta</taxon>
        <taxon>Pterygota</taxon>
        <taxon>Neoptera</taxon>
        <taxon>Endopterygota</taxon>
        <taxon>Diptera</taxon>
        <taxon>Nematocera</taxon>
        <taxon>Culicoidea</taxon>
        <taxon>Culicidae</taxon>
        <taxon>Culicinae</taxon>
        <taxon>Aedini</taxon>
        <taxon>Aedes</taxon>
        <taxon>Stegomyia</taxon>
    </lineage>
</organism>
<dbReference type="GO" id="GO:0008270">
    <property type="term" value="F:zinc ion binding"/>
    <property type="evidence" value="ECO:0007669"/>
    <property type="project" value="UniProtKB-KW"/>
</dbReference>
<evidence type="ECO:0000256" key="1">
    <source>
        <dbReference type="ARBA" id="ARBA00022722"/>
    </source>
</evidence>
<dbReference type="PANTHER" id="PTHR20208">
    <property type="entry name" value="STRUCTURE-SPECIFIC ENDONUCLEASE SUBUNIT SLX1"/>
    <property type="match status" value="1"/>
</dbReference>
<keyword evidence="5" id="KW-0863">Zinc-finger</keyword>
<dbReference type="InterPro" id="IPR035901">
    <property type="entry name" value="GIY-YIG_endonuc_sf"/>
</dbReference>
<evidence type="ECO:0000313" key="12">
    <source>
        <dbReference type="EMBL" id="EAT44512.1"/>
    </source>
</evidence>
<evidence type="ECO:0000256" key="4">
    <source>
        <dbReference type="ARBA" id="ARBA00022763"/>
    </source>
</evidence>
<dbReference type="PROSITE" id="PS50164">
    <property type="entry name" value="GIY_YIG"/>
    <property type="match status" value="1"/>
</dbReference>
<reference evidence="12" key="1">
    <citation type="submission" date="2005-10" db="EMBL/GenBank/DDBJ databases">
        <authorList>
            <person name="Loftus B.J."/>
            <person name="Nene V.M."/>
            <person name="Hannick L.I."/>
            <person name="Bidwell S."/>
            <person name="Haas B."/>
            <person name="Amedeo P."/>
            <person name="Orvis J."/>
            <person name="Wortman J.R."/>
            <person name="White O.R."/>
            <person name="Salzberg S."/>
            <person name="Shumway M."/>
            <person name="Koo H."/>
            <person name="Zhao Y."/>
            <person name="Holmes M."/>
            <person name="Miller J."/>
            <person name="Schatz M."/>
            <person name="Pop M."/>
            <person name="Pai G."/>
            <person name="Utterback T."/>
            <person name="Rogers Y.-H."/>
            <person name="Kravitz S."/>
            <person name="Fraser C.M."/>
        </authorList>
    </citation>
    <scope>NUCLEOTIDE SEQUENCE</scope>
    <source>
        <strain evidence="12">Liverpool</strain>
    </source>
</reference>
<dbReference type="VEuPathDB" id="VectorBase:AAEL018312"/>
<dbReference type="InterPro" id="IPR000305">
    <property type="entry name" value="GIY-YIG_endonuc"/>
</dbReference>
<keyword evidence="4" id="KW-0227">DNA damage</keyword>
<evidence type="ECO:0000256" key="3">
    <source>
        <dbReference type="ARBA" id="ARBA00022759"/>
    </source>
</evidence>
<evidence type="ECO:0000256" key="10">
    <source>
        <dbReference type="ARBA" id="ARBA00023242"/>
    </source>
</evidence>